<sequence length="1178" mass="119975">MSRILLLALLLLAGGLVRESIAAPSPPADASLTFYENRGQWPAAARFGAALPGGTLFVEPAGFVYSLRDSAARPLHGAPAAAPGPPSRGHAYAVHFEGAKPAAPQGAEQLPGHRNYYLGADPSHWATGVLGFRQVHYPELYPGIDAMLYENERQRLEYDFVVAPGARPGAIVLRYDGAAGLTLDAAGNLRVKTSVATVTELAPRAWQTSHDGRRKAVPCAFVLRENQVSFRLGAYDPALPLTIDPEVIFNSHSGATSLDYGLSGTYDAAGNVYSAGCSFSAGYYPTTLGAYVQTSRQSDADVVVSKFAAQVQGQASLLYSAIIGGGATDVPTRVVVNSQNELLIIGATASNNFPTTTGAFDTSFGGGAPGSVAGPITFSAGSDVFVLKLGAVGELLASTYLGGSANDGLLNPPGTASLFHNYGDALRGDVAADAAGNIFVATYTASADFPRGSSALPYHGGAHDAAVCRLSPDLRRLEWTALLGGGGDDAAYSLALAPDGNLYVAGGTLGGGGLQNTAGGYVSAPPSGASSQPDGFVTRLTSAGVVLQSTYLGTSAYDQAYFVDVDAGGSVYVMGQTLGAYPTTAGALATASGSQFIQQLTPALTGAGFAAVFGSGRAGITDFSPMAFGLDACGKLYVAGWSGNSNALGTISSTTTLANMPVTPDALRSTTDGFDLYFARLAVGGARLEYGTYYGALQGIGAIGEHADGGASRFDRAGRLYYSGCAGCGGLTFPMVPGAGYYQLTNAGGFFCNQTTLKLDMGDGSGGTVGAPLTVCDNGTAVALTTGRPAGGTWSGPGVSGSLAGGFFFTPTAQLVGTQQLTYTLPAAAGVCRLPASQLAVRVLGTGPVQVGPLPARLCSGPGLAPIQLTGMPAGGTFSGPGVVGNEFRPATLVPGTYTIRYTVPTTTCGGGTASVVVQLVSQAPPVAGLDTVLCASQTRSIRLLGNPAGGIWSGPGVSGSVATGFVFTSPGTPGTAVLTYQVTSGSCAGQAIRLFTLVAAPVPVALLAPTPCSFVGPGTGLATATGLAPFTVQTVNNTPAIAGIATSYVWDFGDGQTSTERAPAHTYGQPGTYAVRLTASLNGGCANTAVASAVTVVDPLVPNIITPNGDDVNDYFVQHFSCLPVQLRVYSRWGQEVFRAEEYANNWNAADVSAGIYYLVLLDTAGRRYRGWLEVVK</sequence>
<feature type="chain" id="PRO_5037840584" evidence="1">
    <location>
        <begin position="23"/>
        <end position="1178"/>
    </location>
</feature>
<dbReference type="InterPro" id="IPR000601">
    <property type="entry name" value="PKD_dom"/>
</dbReference>
<evidence type="ECO:0000313" key="4">
    <source>
        <dbReference type="Proteomes" id="UP000645610"/>
    </source>
</evidence>
<dbReference type="CDD" id="cd00146">
    <property type="entry name" value="PKD"/>
    <property type="match status" value="1"/>
</dbReference>
<dbReference type="SMART" id="SM00089">
    <property type="entry name" value="PKD"/>
    <property type="match status" value="1"/>
</dbReference>
<dbReference type="InterPro" id="IPR013783">
    <property type="entry name" value="Ig-like_fold"/>
</dbReference>
<gene>
    <name evidence="3" type="ORF">I2I01_16120</name>
</gene>
<dbReference type="InterPro" id="IPR035986">
    <property type="entry name" value="PKD_dom_sf"/>
</dbReference>
<dbReference type="PANTHER" id="PTHR35580:SF1">
    <property type="entry name" value="PHYTASE-LIKE DOMAIN-CONTAINING PROTEIN"/>
    <property type="match status" value="1"/>
</dbReference>
<dbReference type="PROSITE" id="PS50093">
    <property type="entry name" value="PKD"/>
    <property type="match status" value="1"/>
</dbReference>
<dbReference type="Proteomes" id="UP000645610">
    <property type="component" value="Unassembled WGS sequence"/>
</dbReference>
<organism evidence="3 4">
    <name type="scientific">Hymenobacter properus</name>
    <dbReference type="NCBI Taxonomy" id="2791026"/>
    <lineage>
        <taxon>Bacteria</taxon>
        <taxon>Pseudomonadati</taxon>
        <taxon>Bacteroidota</taxon>
        <taxon>Cytophagia</taxon>
        <taxon>Cytophagales</taxon>
        <taxon>Hymenobacteraceae</taxon>
        <taxon>Hymenobacter</taxon>
    </lineage>
</organism>
<dbReference type="Pfam" id="PF13585">
    <property type="entry name" value="CHU_C"/>
    <property type="match status" value="1"/>
</dbReference>
<dbReference type="EMBL" id="JADQDP010000003">
    <property type="protein sequence ID" value="MBF9143176.1"/>
    <property type="molecule type" value="Genomic_DNA"/>
</dbReference>
<protein>
    <submittedName>
        <fullName evidence="3">Gliding motility-associated C-terminal domain-containing protein</fullName>
    </submittedName>
</protein>
<evidence type="ECO:0000256" key="1">
    <source>
        <dbReference type="SAM" id="SignalP"/>
    </source>
</evidence>
<dbReference type="Pfam" id="PF18911">
    <property type="entry name" value="PKD_4"/>
    <property type="match status" value="1"/>
</dbReference>
<dbReference type="Pfam" id="PF25778">
    <property type="entry name" value="DUF7948"/>
    <property type="match status" value="1"/>
</dbReference>
<reference evidence="3 4" key="1">
    <citation type="submission" date="2020-11" db="EMBL/GenBank/DDBJ databases">
        <authorList>
            <person name="Kim M.K."/>
        </authorList>
    </citation>
    <scope>NUCLEOTIDE SEQUENCE [LARGE SCALE GENOMIC DNA]</scope>
    <source>
        <strain evidence="3 4">BT439</strain>
    </source>
</reference>
<dbReference type="RefSeq" id="WP_196287489.1">
    <property type="nucleotide sequence ID" value="NZ_JADQDP010000003.1"/>
</dbReference>
<dbReference type="SUPFAM" id="SSF49299">
    <property type="entry name" value="PKD domain"/>
    <property type="match status" value="1"/>
</dbReference>
<name>A0A931FMJ7_9BACT</name>
<dbReference type="InterPro" id="IPR052918">
    <property type="entry name" value="Motility_Chemotaxis_Reg"/>
</dbReference>
<feature type="domain" description="PKD" evidence="2">
    <location>
        <begin position="1043"/>
        <end position="1097"/>
    </location>
</feature>
<feature type="signal peptide" evidence="1">
    <location>
        <begin position="1"/>
        <end position="22"/>
    </location>
</feature>
<dbReference type="SUPFAM" id="SSF101898">
    <property type="entry name" value="NHL repeat"/>
    <property type="match status" value="1"/>
</dbReference>
<keyword evidence="4" id="KW-1185">Reference proteome</keyword>
<evidence type="ECO:0000313" key="3">
    <source>
        <dbReference type="EMBL" id="MBF9143176.1"/>
    </source>
</evidence>
<dbReference type="Gene3D" id="2.60.40.10">
    <property type="entry name" value="Immunoglobulins"/>
    <property type="match status" value="1"/>
</dbReference>
<proteinExistence type="predicted"/>
<dbReference type="InterPro" id="IPR022409">
    <property type="entry name" value="PKD/Chitinase_dom"/>
</dbReference>
<keyword evidence="1" id="KW-0732">Signal</keyword>
<dbReference type="InterPro" id="IPR057708">
    <property type="entry name" value="DUF7948"/>
</dbReference>
<dbReference type="AlphaFoldDB" id="A0A931FMJ7"/>
<comment type="caution">
    <text evidence="3">The sequence shown here is derived from an EMBL/GenBank/DDBJ whole genome shotgun (WGS) entry which is preliminary data.</text>
</comment>
<evidence type="ECO:0000259" key="2">
    <source>
        <dbReference type="PROSITE" id="PS50093"/>
    </source>
</evidence>
<dbReference type="PANTHER" id="PTHR35580">
    <property type="entry name" value="CELL SURFACE GLYCOPROTEIN (S-LAYER PROTEIN)-LIKE PROTEIN"/>
    <property type="match status" value="1"/>
</dbReference>
<accession>A0A931FMJ7</accession>